<proteinExistence type="predicted"/>
<organism evidence="1 2">
    <name type="scientific">Eretmocerus hayati</name>
    <dbReference type="NCBI Taxonomy" id="131215"/>
    <lineage>
        <taxon>Eukaryota</taxon>
        <taxon>Metazoa</taxon>
        <taxon>Ecdysozoa</taxon>
        <taxon>Arthropoda</taxon>
        <taxon>Hexapoda</taxon>
        <taxon>Insecta</taxon>
        <taxon>Pterygota</taxon>
        <taxon>Neoptera</taxon>
        <taxon>Endopterygota</taxon>
        <taxon>Hymenoptera</taxon>
        <taxon>Apocrita</taxon>
        <taxon>Proctotrupomorpha</taxon>
        <taxon>Chalcidoidea</taxon>
        <taxon>Aphelinidae</taxon>
        <taxon>Aphelininae</taxon>
        <taxon>Eretmocerus</taxon>
    </lineage>
</organism>
<evidence type="ECO:0000313" key="2">
    <source>
        <dbReference type="Proteomes" id="UP001239111"/>
    </source>
</evidence>
<evidence type="ECO:0000313" key="1">
    <source>
        <dbReference type="EMBL" id="KAJ8666190.1"/>
    </source>
</evidence>
<accession>A0ACC2N4U9</accession>
<keyword evidence="2" id="KW-1185">Reference proteome</keyword>
<name>A0ACC2N4U9_9HYME</name>
<sequence>MAEEEINRLKRKMERMEGRIATQEKRIKTLEAKMEGKEARMKDYCDSESEKEDLNNNGKEKVNRNTQLMGNVVVPMETKSRVEGRESGRATSKHKIIIREEIAWMREGISYCIRRLTGYGRSAYILEELSKEGITTN</sequence>
<dbReference type="Proteomes" id="UP001239111">
    <property type="component" value="Chromosome 4"/>
</dbReference>
<comment type="caution">
    <text evidence="1">The sequence shown here is derived from an EMBL/GenBank/DDBJ whole genome shotgun (WGS) entry which is preliminary data.</text>
</comment>
<protein>
    <submittedName>
        <fullName evidence="1">Uncharacterized protein</fullName>
    </submittedName>
</protein>
<reference evidence="1" key="1">
    <citation type="submission" date="2023-04" db="EMBL/GenBank/DDBJ databases">
        <title>A chromosome-level genome assembly of the parasitoid wasp Eretmocerus hayati.</title>
        <authorList>
            <person name="Zhong Y."/>
            <person name="Liu S."/>
            <person name="Liu Y."/>
        </authorList>
    </citation>
    <scope>NUCLEOTIDE SEQUENCE</scope>
    <source>
        <strain evidence="1">ZJU_SS_LIU_2023</strain>
    </source>
</reference>
<gene>
    <name evidence="1" type="ORF">QAD02_007852</name>
</gene>
<dbReference type="EMBL" id="CM056744">
    <property type="protein sequence ID" value="KAJ8666190.1"/>
    <property type="molecule type" value="Genomic_DNA"/>
</dbReference>